<keyword evidence="1" id="KW-0472">Membrane</keyword>
<gene>
    <name evidence="2" type="ORF">COLO4_10001</name>
</gene>
<keyword evidence="3" id="KW-1185">Reference proteome</keyword>
<organism evidence="2 3">
    <name type="scientific">Corchorus olitorius</name>
    <dbReference type="NCBI Taxonomy" id="93759"/>
    <lineage>
        <taxon>Eukaryota</taxon>
        <taxon>Viridiplantae</taxon>
        <taxon>Streptophyta</taxon>
        <taxon>Embryophyta</taxon>
        <taxon>Tracheophyta</taxon>
        <taxon>Spermatophyta</taxon>
        <taxon>Magnoliopsida</taxon>
        <taxon>eudicotyledons</taxon>
        <taxon>Gunneridae</taxon>
        <taxon>Pentapetalae</taxon>
        <taxon>rosids</taxon>
        <taxon>malvids</taxon>
        <taxon>Malvales</taxon>
        <taxon>Malvaceae</taxon>
        <taxon>Grewioideae</taxon>
        <taxon>Apeibeae</taxon>
        <taxon>Corchorus</taxon>
    </lineage>
</organism>
<accession>A0A1R3KAH2</accession>
<reference evidence="3" key="1">
    <citation type="submission" date="2013-09" db="EMBL/GenBank/DDBJ databases">
        <title>Corchorus olitorius genome sequencing.</title>
        <authorList>
            <person name="Alam M."/>
            <person name="Haque M.S."/>
            <person name="Islam M.S."/>
            <person name="Emdad E.M."/>
            <person name="Islam M.M."/>
            <person name="Ahmed B."/>
            <person name="Halim A."/>
            <person name="Hossen Q.M.M."/>
            <person name="Hossain M.Z."/>
            <person name="Ahmed R."/>
            <person name="Khan M.M."/>
            <person name="Islam R."/>
            <person name="Rashid M.M."/>
            <person name="Khan S.A."/>
            <person name="Rahman M.S."/>
            <person name="Alam M."/>
            <person name="Yahiya A.S."/>
            <person name="Khan M.S."/>
            <person name="Azam M.S."/>
            <person name="Haque T."/>
            <person name="Lashkar M.Z.H."/>
            <person name="Akhand A.I."/>
            <person name="Morshed G."/>
            <person name="Roy S."/>
            <person name="Uddin K.S."/>
            <person name="Rabeya T."/>
            <person name="Hossain A.S."/>
            <person name="Chowdhury A."/>
            <person name="Snigdha A.R."/>
            <person name="Mortoza M.S."/>
            <person name="Matin S.A."/>
            <person name="Hoque S.M.E."/>
            <person name="Islam M.K."/>
            <person name="Roy D.K."/>
            <person name="Haider R."/>
            <person name="Moosa M.M."/>
            <person name="Elias S.M."/>
            <person name="Hasan A.M."/>
            <person name="Jahan S."/>
            <person name="Shafiuddin M."/>
            <person name="Mahmood N."/>
            <person name="Shommy N.S."/>
        </authorList>
    </citation>
    <scope>NUCLEOTIDE SEQUENCE [LARGE SCALE GENOMIC DNA]</scope>
    <source>
        <strain evidence="3">cv. O-4</strain>
    </source>
</reference>
<dbReference type="AlphaFoldDB" id="A0A1R3KAH2"/>
<evidence type="ECO:0000256" key="1">
    <source>
        <dbReference type="SAM" id="Phobius"/>
    </source>
</evidence>
<dbReference type="Proteomes" id="UP000187203">
    <property type="component" value="Unassembled WGS sequence"/>
</dbReference>
<comment type="caution">
    <text evidence="2">The sequence shown here is derived from an EMBL/GenBank/DDBJ whole genome shotgun (WGS) entry which is preliminary data.</text>
</comment>
<protein>
    <submittedName>
        <fullName evidence="2">Uncharacterized protein</fullName>
    </submittedName>
</protein>
<evidence type="ECO:0000313" key="2">
    <source>
        <dbReference type="EMBL" id="OMP04039.1"/>
    </source>
</evidence>
<keyword evidence="1" id="KW-1133">Transmembrane helix</keyword>
<feature type="transmembrane region" description="Helical" evidence="1">
    <location>
        <begin position="12"/>
        <end position="36"/>
    </location>
</feature>
<dbReference type="EMBL" id="AWUE01014328">
    <property type="protein sequence ID" value="OMP04039.1"/>
    <property type="molecule type" value="Genomic_DNA"/>
</dbReference>
<name>A0A1R3KAH2_9ROSI</name>
<proteinExistence type="predicted"/>
<evidence type="ECO:0000313" key="3">
    <source>
        <dbReference type="Proteomes" id="UP000187203"/>
    </source>
</evidence>
<sequence length="56" mass="6035">MGLGDNDQPMMVSIPLPALVLSFTLVALICHAVGWYKGLQEGRQLARAATGDQHQD</sequence>
<keyword evidence="1" id="KW-0812">Transmembrane</keyword>